<evidence type="ECO:0000256" key="1">
    <source>
        <dbReference type="ARBA" id="ARBA00022630"/>
    </source>
</evidence>
<keyword evidence="2" id="KW-0288">FMN</keyword>
<evidence type="ECO:0000256" key="2">
    <source>
        <dbReference type="ARBA" id="ARBA00022643"/>
    </source>
</evidence>
<dbReference type="InterPro" id="IPR011251">
    <property type="entry name" value="Luciferase-like_dom"/>
</dbReference>
<evidence type="ECO:0000256" key="5">
    <source>
        <dbReference type="SAM" id="MobiDB-lite"/>
    </source>
</evidence>
<dbReference type="Pfam" id="PF00296">
    <property type="entry name" value="Bac_luciferase"/>
    <property type="match status" value="1"/>
</dbReference>
<keyword evidence="4 7" id="KW-0503">Monooxygenase</keyword>
<accession>A0A0W7X694</accession>
<protein>
    <submittedName>
        <fullName evidence="7">Alkanesulfonate monooxygenase</fullName>
    </submittedName>
</protein>
<dbReference type="PANTHER" id="PTHR42847">
    <property type="entry name" value="ALKANESULFONATE MONOOXYGENASE"/>
    <property type="match status" value="1"/>
</dbReference>
<dbReference type="SUPFAM" id="SSF51679">
    <property type="entry name" value="Bacterial luciferase-like"/>
    <property type="match status" value="1"/>
</dbReference>
<name>A0A0W7X694_9ACTN</name>
<gene>
    <name evidence="7" type="ORF">AT728_25305</name>
</gene>
<dbReference type="EMBL" id="LOCL01000031">
    <property type="protein sequence ID" value="KUF18279.1"/>
    <property type="molecule type" value="Genomic_DNA"/>
</dbReference>
<dbReference type="RefSeq" id="WP_058847651.1">
    <property type="nucleotide sequence ID" value="NZ_LOCL01000031.1"/>
</dbReference>
<keyword evidence="1" id="KW-0285">Flavoprotein</keyword>
<dbReference type="InterPro" id="IPR036661">
    <property type="entry name" value="Luciferase-like_sf"/>
</dbReference>
<feature type="region of interest" description="Disordered" evidence="5">
    <location>
        <begin position="1"/>
        <end position="25"/>
    </location>
</feature>
<organism evidence="7 8">
    <name type="scientific">Streptomyces silvensis</name>
    <dbReference type="NCBI Taxonomy" id="1765722"/>
    <lineage>
        <taxon>Bacteria</taxon>
        <taxon>Bacillati</taxon>
        <taxon>Actinomycetota</taxon>
        <taxon>Actinomycetes</taxon>
        <taxon>Kitasatosporales</taxon>
        <taxon>Streptomycetaceae</taxon>
        <taxon>Streptomyces</taxon>
    </lineage>
</organism>
<keyword evidence="3" id="KW-0560">Oxidoreductase</keyword>
<reference evidence="7 8" key="1">
    <citation type="submission" date="2015-12" db="EMBL/GenBank/DDBJ databases">
        <title>Draft genome sequence of Streptomyces silvensis ATCC 53525, a producer of novel hormone antagonists.</title>
        <authorList>
            <person name="Johnston C.W."/>
            <person name="Li Y."/>
            <person name="Magarvey N.A."/>
        </authorList>
    </citation>
    <scope>NUCLEOTIDE SEQUENCE [LARGE SCALE GENOMIC DNA]</scope>
    <source>
        <strain evidence="7 8">ATCC 53525</strain>
    </source>
</reference>
<feature type="domain" description="Luciferase-like" evidence="6">
    <location>
        <begin position="25"/>
        <end position="325"/>
    </location>
</feature>
<dbReference type="PANTHER" id="PTHR42847:SF4">
    <property type="entry name" value="ALKANESULFONATE MONOOXYGENASE-RELATED"/>
    <property type="match status" value="1"/>
</dbReference>
<comment type="caution">
    <text evidence="7">The sequence shown here is derived from an EMBL/GenBank/DDBJ whole genome shotgun (WGS) entry which is preliminary data.</text>
</comment>
<keyword evidence="8" id="KW-1185">Reference proteome</keyword>
<evidence type="ECO:0000256" key="3">
    <source>
        <dbReference type="ARBA" id="ARBA00023002"/>
    </source>
</evidence>
<evidence type="ECO:0000259" key="6">
    <source>
        <dbReference type="Pfam" id="PF00296"/>
    </source>
</evidence>
<dbReference type="AlphaFoldDB" id="A0A0W7X694"/>
<feature type="compositionally biased region" description="Basic and acidic residues" evidence="5">
    <location>
        <begin position="1"/>
        <end position="12"/>
    </location>
</feature>
<dbReference type="Gene3D" id="3.20.20.30">
    <property type="entry name" value="Luciferase-like domain"/>
    <property type="match status" value="1"/>
</dbReference>
<evidence type="ECO:0000313" key="8">
    <source>
        <dbReference type="Proteomes" id="UP000054804"/>
    </source>
</evidence>
<proteinExistence type="predicted"/>
<dbReference type="STRING" id="1765722.AT728_25305"/>
<dbReference type="GO" id="GO:0008726">
    <property type="term" value="F:alkanesulfonate monooxygenase activity"/>
    <property type="evidence" value="ECO:0007669"/>
    <property type="project" value="TreeGrafter"/>
</dbReference>
<dbReference type="Proteomes" id="UP000054804">
    <property type="component" value="Unassembled WGS sequence"/>
</dbReference>
<dbReference type="GO" id="GO:0046306">
    <property type="term" value="P:alkanesulfonate catabolic process"/>
    <property type="evidence" value="ECO:0007669"/>
    <property type="project" value="TreeGrafter"/>
</dbReference>
<evidence type="ECO:0000313" key="7">
    <source>
        <dbReference type="EMBL" id="KUF18279.1"/>
    </source>
</evidence>
<dbReference type="InterPro" id="IPR050172">
    <property type="entry name" value="SsuD_RutA_monooxygenase"/>
</dbReference>
<dbReference type="OrthoDB" id="9814695at2"/>
<evidence type="ECO:0000256" key="4">
    <source>
        <dbReference type="ARBA" id="ARBA00023033"/>
    </source>
</evidence>
<sequence>MTADRHERELRVHWNSPLSGQQKASGKYRTGELDFDGIVDFAREADRLGVDSLLMGIGFHMPDPLPMLGALVRETRRVKFLLAYRPGLLPPTLFAQVVNTVSWMSDGRISLNLVAGTSPAEQAYYGDFLAHDERYARSGEFLDILHRLWRGETPLSYEGDHYRIEDARLGLGYKGGGRPEIYISGASEVARRTAVDHGDCWLRYGDTPEGLAAAAEPVLARGGRVGTRMHVLARESRARALADLAAMMRDPDEEHRERIAAAVASSDSVAVHTSFRLAESADADWLSPMLFSGAVAYRGGPALCVVGSYEEVAAYLYRYKEAGISEFIFSGWPTREEMRIFYTRVLPLLRRLERAGRRADRTRVDTPVSARAR</sequence>